<dbReference type="Gene3D" id="1.20.1270.220">
    <property type="match status" value="1"/>
</dbReference>
<dbReference type="Gene3D" id="1.20.920.10">
    <property type="entry name" value="Bromodomain-like"/>
    <property type="match status" value="2"/>
</dbReference>
<dbReference type="GO" id="GO:0042393">
    <property type="term" value="F:histone binding"/>
    <property type="evidence" value="ECO:0007669"/>
    <property type="project" value="Ensembl"/>
</dbReference>
<evidence type="ECO:0000256" key="6">
    <source>
        <dbReference type="ARBA" id="ARBA00023015"/>
    </source>
</evidence>
<keyword evidence="9" id="KW-0804">Transcription</keyword>
<dbReference type="GO" id="GO:0006355">
    <property type="term" value="P:regulation of DNA-templated transcription"/>
    <property type="evidence" value="ECO:0007669"/>
    <property type="project" value="Ensembl"/>
</dbReference>
<evidence type="ECO:0000256" key="9">
    <source>
        <dbReference type="ARBA" id="ARBA00023163"/>
    </source>
</evidence>
<evidence type="ECO:0000256" key="15">
    <source>
        <dbReference type="SAM" id="MobiDB-lite"/>
    </source>
</evidence>
<dbReference type="GO" id="GO:0035092">
    <property type="term" value="P:sperm DNA condensation"/>
    <property type="evidence" value="ECO:0007669"/>
    <property type="project" value="Ensembl"/>
</dbReference>
<dbReference type="Proteomes" id="UP000694392">
    <property type="component" value="Unplaced"/>
</dbReference>
<dbReference type="OMA" id="DFKTMFL"/>
<evidence type="ECO:0000256" key="8">
    <source>
        <dbReference type="ARBA" id="ARBA00023117"/>
    </source>
</evidence>
<evidence type="ECO:0000256" key="12">
    <source>
        <dbReference type="ARBA" id="ARBA00040033"/>
    </source>
</evidence>
<dbReference type="PROSITE" id="PS51525">
    <property type="entry name" value="NET"/>
    <property type="match status" value="1"/>
</dbReference>
<evidence type="ECO:0000256" key="7">
    <source>
        <dbReference type="ARBA" id="ARBA00023054"/>
    </source>
</evidence>
<reference evidence="18" key="1">
    <citation type="submission" date="2025-08" db="UniProtKB">
        <authorList>
            <consortium name="Ensembl"/>
        </authorList>
    </citation>
    <scope>IDENTIFICATION</scope>
</reference>
<dbReference type="GO" id="GO:0006338">
    <property type="term" value="P:chromatin remodeling"/>
    <property type="evidence" value="ECO:0007669"/>
    <property type="project" value="Ensembl"/>
</dbReference>
<dbReference type="GO" id="GO:0140008">
    <property type="term" value="F:histone H4 reader activity"/>
    <property type="evidence" value="ECO:0007669"/>
    <property type="project" value="Ensembl"/>
</dbReference>
<keyword evidence="5" id="KW-0744">Spermatogenesis</keyword>
<evidence type="ECO:0000313" key="18">
    <source>
        <dbReference type="Ensembl" id="ENSSPUP00000004168.1"/>
    </source>
</evidence>
<name>A0A8D0GEM9_SPHPU</name>
<evidence type="ECO:0000256" key="1">
    <source>
        <dbReference type="ARBA" id="ARBA00004123"/>
    </source>
</evidence>
<dbReference type="CDD" id="cd05497">
    <property type="entry name" value="Bromo_Brdt_I_like"/>
    <property type="match status" value="1"/>
</dbReference>
<feature type="domain" description="Bromo" evidence="16">
    <location>
        <begin position="294"/>
        <end position="366"/>
    </location>
</feature>
<gene>
    <name evidence="18" type="primary">BRDT</name>
</gene>
<keyword evidence="2" id="KW-0677">Repeat</keyword>
<dbReference type="AlphaFoldDB" id="A0A8D0GEM9"/>
<feature type="compositionally biased region" description="Basic residues" evidence="15">
    <location>
        <begin position="437"/>
        <end position="454"/>
    </location>
</feature>
<dbReference type="PANTHER" id="PTHR22880:SF175">
    <property type="entry name" value="BROMODOMAIN TESTIS-SPECIFIC PROTEIN"/>
    <property type="match status" value="1"/>
</dbReference>
<keyword evidence="8 14" id="KW-0103">Bromodomain</keyword>
<dbReference type="GO" id="GO:0007141">
    <property type="term" value="P:male meiosis I"/>
    <property type="evidence" value="ECO:0007669"/>
    <property type="project" value="Ensembl"/>
</dbReference>
<proteinExistence type="inferred from homology"/>
<evidence type="ECO:0000256" key="5">
    <source>
        <dbReference type="ARBA" id="ARBA00022871"/>
    </source>
</evidence>
<feature type="region of interest" description="Disordered" evidence="15">
    <location>
        <begin position="384"/>
        <end position="408"/>
    </location>
</feature>
<protein>
    <recommendedName>
        <fullName evidence="12">Bromodomain testis-specific protein</fullName>
    </recommendedName>
</protein>
<dbReference type="GO" id="GO:0010628">
    <property type="term" value="P:positive regulation of gene expression"/>
    <property type="evidence" value="ECO:0007669"/>
    <property type="project" value="Ensembl"/>
</dbReference>
<evidence type="ECO:0000313" key="19">
    <source>
        <dbReference type="Proteomes" id="UP000694392"/>
    </source>
</evidence>
<dbReference type="SMART" id="SM00297">
    <property type="entry name" value="BROMO"/>
    <property type="match status" value="2"/>
</dbReference>
<dbReference type="InterPro" id="IPR050935">
    <property type="entry name" value="Bromo_chromatin_reader"/>
</dbReference>
<dbReference type="GO" id="GO:0000785">
    <property type="term" value="C:chromatin"/>
    <property type="evidence" value="ECO:0007669"/>
    <property type="project" value="TreeGrafter"/>
</dbReference>
<reference evidence="18" key="2">
    <citation type="submission" date="2025-09" db="UniProtKB">
        <authorList>
            <consortium name="Ensembl"/>
        </authorList>
    </citation>
    <scope>IDENTIFICATION</scope>
</reference>
<evidence type="ECO:0000259" key="17">
    <source>
        <dbReference type="PROSITE" id="PS51525"/>
    </source>
</evidence>
<dbReference type="InterPro" id="IPR027353">
    <property type="entry name" value="NET_dom"/>
</dbReference>
<evidence type="ECO:0000256" key="3">
    <source>
        <dbReference type="ARBA" id="ARBA00022782"/>
    </source>
</evidence>
<organism evidence="18 19">
    <name type="scientific">Sphenodon punctatus</name>
    <name type="common">Tuatara</name>
    <name type="synonym">Hatteria punctata</name>
    <dbReference type="NCBI Taxonomy" id="8508"/>
    <lineage>
        <taxon>Eukaryota</taxon>
        <taxon>Metazoa</taxon>
        <taxon>Chordata</taxon>
        <taxon>Craniata</taxon>
        <taxon>Vertebrata</taxon>
        <taxon>Euteleostomi</taxon>
        <taxon>Lepidosauria</taxon>
        <taxon>Sphenodontia</taxon>
        <taxon>Sphenodontidae</taxon>
        <taxon>Sphenodon</taxon>
    </lineage>
</organism>
<dbReference type="PROSITE" id="PS00633">
    <property type="entry name" value="BROMODOMAIN_1"/>
    <property type="match status" value="1"/>
</dbReference>
<dbReference type="InterPro" id="IPR018359">
    <property type="entry name" value="Bromodomain_CS"/>
</dbReference>
<keyword evidence="10" id="KW-0539">Nucleus</keyword>
<evidence type="ECO:0000259" key="16">
    <source>
        <dbReference type="PROSITE" id="PS50014"/>
    </source>
</evidence>
<evidence type="ECO:0000256" key="4">
    <source>
        <dbReference type="ARBA" id="ARBA00022853"/>
    </source>
</evidence>
<keyword evidence="6" id="KW-0805">Transcription regulation</keyword>
<feature type="region of interest" description="Disordered" evidence="15">
    <location>
        <begin position="633"/>
        <end position="659"/>
    </location>
</feature>
<keyword evidence="11" id="KW-0469">Meiosis</keyword>
<dbReference type="FunFam" id="1.20.1270.220:FF:000001">
    <property type="entry name" value="bromodomain-containing protein 2 isoform X1"/>
    <property type="match status" value="1"/>
</dbReference>
<dbReference type="GeneTree" id="ENSGT00940000154549"/>
<dbReference type="PROSITE" id="PS50014">
    <property type="entry name" value="BROMODOMAIN_2"/>
    <property type="match status" value="2"/>
</dbReference>
<dbReference type="InterPro" id="IPR043508">
    <property type="entry name" value="Bromo_Brdt_I"/>
</dbReference>
<dbReference type="GO" id="GO:0043484">
    <property type="term" value="P:regulation of RNA splicing"/>
    <property type="evidence" value="ECO:0007669"/>
    <property type="project" value="Ensembl"/>
</dbReference>
<keyword evidence="4" id="KW-0156">Chromatin regulator</keyword>
<dbReference type="Pfam" id="PF17035">
    <property type="entry name" value="BET"/>
    <property type="match status" value="1"/>
</dbReference>
<dbReference type="FunFam" id="1.20.920.10:FF:000002">
    <property type="entry name" value="Bromodomain-containing protein 4"/>
    <property type="match status" value="1"/>
</dbReference>
<accession>A0A8D0GEM9</accession>
<dbReference type="PANTHER" id="PTHR22880">
    <property type="entry name" value="FALZ-RELATED BROMODOMAIN-CONTAINING PROTEINS"/>
    <property type="match status" value="1"/>
</dbReference>
<dbReference type="InterPro" id="IPR001487">
    <property type="entry name" value="Bromodomain"/>
</dbReference>
<dbReference type="Pfam" id="PF00439">
    <property type="entry name" value="Bromodomain"/>
    <property type="match status" value="2"/>
</dbReference>
<dbReference type="PRINTS" id="PR00503">
    <property type="entry name" value="BROMODOMAIN"/>
</dbReference>
<dbReference type="Ensembl" id="ENSSPUT00000004430.1">
    <property type="protein sequence ID" value="ENSSPUP00000004168.1"/>
    <property type="gene ID" value="ENSSPUG00000003137.1"/>
</dbReference>
<feature type="domain" description="NET" evidence="17">
    <location>
        <begin position="478"/>
        <end position="560"/>
    </location>
</feature>
<feature type="region of interest" description="Disordered" evidence="15">
    <location>
        <begin position="143"/>
        <end position="171"/>
    </location>
</feature>
<dbReference type="GO" id="GO:0005634">
    <property type="term" value="C:nucleus"/>
    <property type="evidence" value="ECO:0007669"/>
    <property type="project" value="UniProtKB-SubCell"/>
</dbReference>
<comment type="similarity">
    <text evidence="13">Belongs to the BET family.</text>
</comment>
<evidence type="ECO:0000256" key="10">
    <source>
        <dbReference type="ARBA" id="ARBA00023242"/>
    </source>
</evidence>
<dbReference type="InterPro" id="IPR038336">
    <property type="entry name" value="NET_sf"/>
</dbReference>
<evidence type="ECO:0000256" key="13">
    <source>
        <dbReference type="ARBA" id="ARBA00044509"/>
    </source>
</evidence>
<evidence type="ECO:0000256" key="14">
    <source>
        <dbReference type="PROSITE-ProRule" id="PRU00035"/>
    </source>
</evidence>
<evidence type="ECO:0000256" key="2">
    <source>
        <dbReference type="ARBA" id="ARBA00022737"/>
    </source>
</evidence>
<feature type="region of interest" description="Disordered" evidence="15">
    <location>
        <begin position="437"/>
        <end position="490"/>
    </location>
</feature>
<dbReference type="InterPro" id="IPR036427">
    <property type="entry name" value="Bromodomain-like_sf"/>
</dbReference>
<feature type="compositionally biased region" description="Basic and acidic residues" evidence="15">
    <location>
        <begin position="395"/>
        <end position="408"/>
    </location>
</feature>
<evidence type="ECO:0000256" key="11">
    <source>
        <dbReference type="ARBA" id="ARBA00023254"/>
    </source>
</evidence>
<keyword evidence="19" id="KW-1185">Reference proteome</keyword>
<keyword evidence="3" id="KW-0221">Differentiation</keyword>
<feature type="domain" description="Bromo" evidence="16">
    <location>
        <begin position="44"/>
        <end position="116"/>
    </location>
</feature>
<sequence>MSIPSQQRAPIVNPPAPEYINPNKTGRFTNQLQYLQRMAMKAMWRHNFSWPFHHPVDAAALNLPDYYNIIKKPMDLSTIQKRLEHNYYTSAKECVEDFKTMFANCYLYNKPGDDIVFMAQALEKVFMQKVAQMPAEETIVTVNKGKRKGKKPEDQHPDTGIASHMQRQLQKQTYSVEQHRVMTPVPEEAAAQAPLSMAQTANLMLSTAPVIKGVKRKADTTTTTILTASSESSPALNEPTIVKIPKEGECNLPKKMPKEDFPDSHQQLENVANVQLTEQLKHCNEILKEMFAKQHAAYAWPFYKPVDITTLGLPHYCDTIKCPIDLATIKKKMDNYEYKDTHEFAADVRLMFMNCYKYNSYPRLTWFLCIMPLSCPTIGILKPVSSESSSEDSSDEKSSEDSEEERTKRLARLEEQLKAVQQQLKALAKTPLARLIKKKGKSKKAKRKTQKKFKSKIESQKKKKQAKKTKQQDLLAHKSEDEDSAKPMNYDEKRQLSLDINKLPGEKLGRVVYIIQSKESSLRDSNPDEIEIDFETLKASTLRELEKYVAACLRKRSKKQHAKKSMKSKEELHLEKKQELEKRLLDVNGQLNPKKQNTKCRWCFLSALSCKMRLASKGLSSRLVDSGDFSAFESSSSSSSSSSDSGSSSTSNDSSSSDSNAFLQGDIKVKHAYSWASLGKKIISPVAIKSSNESFQQFKKVALEKEESERRKQLEQAEKEQKTLPQEKQRFVILYNYIEKPNFQSSDESPPKEQQYPQNLQNLVQDRNLARKMEQERRRREAVRLLMEV</sequence>
<dbReference type="SUPFAM" id="SSF47370">
    <property type="entry name" value="Bromodomain"/>
    <property type="match status" value="2"/>
</dbReference>
<comment type="subcellular location">
    <subcellularLocation>
        <location evidence="1">Nucleus</location>
    </subcellularLocation>
</comment>
<keyword evidence="7" id="KW-0175">Coiled coil</keyword>